<evidence type="ECO:0000259" key="7">
    <source>
        <dbReference type="Pfam" id="PF23262"/>
    </source>
</evidence>
<feature type="transmembrane region" description="Helical" evidence="5">
    <location>
        <begin position="397"/>
        <end position="416"/>
    </location>
</feature>
<dbReference type="GO" id="GO:0016020">
    <property type="term" value="C:membrane"/>
    <property type="evidence" value="ECO:0007669"/>
    <property type="project" value="UniProtKB-SubCell"/>
</dbReference>
<sequence>MGDQGTSKWVILVASIWIQAFTGTNFDFSVYSSELKSVMGISQVQLNYLSLASDLGKAFGWCCGLSLVYLPLGVVLLMAAFMGLFAYGLQWLLIKSLISMPYPLVFLLCLLAGCSICWFNTICYILCIRNFQTSRAPAVSLTTSFNGLSAALYTLIANAIDSSDHTLYLLLNASVPLLASIIALVSIHYQSIVKSLPIDADESESLMFLLLNILAAFTGLHLLILNTISYQALAARAFFAGAVLLLVLPLFLPGIVHNHVRTVKTICSNFHLQGKPYESNHNDLKLHKGYVETNAIVEENGCCEKLIEKDESTMHGEEHSVKMLVQSWDFWLYYVAYFSGGTIAIVYSNNLGQISESLDHGSETSTIVTLFSTCSFFGRLLSAAPDYLHQKFPMARTGWLAIALSPLPIAFFLLAASGSTMAFHVGTALVGLSSGFIFSVAVSITSEIFGPKSLGVNHNILITNIPLGSLFYGFLAAVIYDLNSRSSMMEAQVGEVMSCMGKQCYMHTFLLWGCFSLLGLASSFLLFRQTRPVYDRFLIKRNQKWRQMFPMGMSSSSIDG</sequence>
<feature type="transmembrane region" description="Helical" evidence="5">
    <location>
        <begin position="166"/>
        <end position="185"/>
    </location>
</feature>
<organism evidence="8 9">
    <name type="scientific">Dillenia turbinata</name>
    <dbReference type="NCBI Taxonomy" id="194707"/>
    <lineage>
        <taxon>Eukaryota</taxon>
        <taxon>Viridiplantae</taxon>
        <taxon>Streptophyta</taxon>
        <taxon>Embryophyta</taxon>
        <taxon>Tracheophyta</taxon>
        <taxon>Spermatophyta</taxon>
        <taxon>Magnoliopsida</taxon>
        <taxon>eudicotyledons</taxon>
        <taxon>Gunneridae</taxon>
        <taxon>Pentapetalae</taxon>
        <taxon>Dilleniales</taxon>
        <taxon>Dilleniaceae</taxon>
        <taxon>Dillenia</taxon>
    </lineage>
</organism>
<comment type="caution">
    <text evidence="8">The sequence shown here is derived from an EMBL/GenBank/DDBJ whole genome shotgun (WGS) entry which is preliminary data.</text>
</comment>
<feature type="transmembrane region" description="Helical" evidence="5">
    <location>
        <begin position="237"/>
        <end position="256"/>
    </location>
</feature>
<evidence type="ECO:0000256" key="5">
    <source>
        <dbReference type="SAM" id="Phobius"/>
    </source>
</evidence>
<feature type="transmembrane region" description="Helical" evidence="5">
    <location>
        <begin position="422"/>
        <end position="449"/>
    </location>
</feature>
<evidence type="ECO:0000256" key="4">
    <source>
        <dbReference type="ARBA" id="ARBA00023136"/>
    </source>
</evidence>
<feature type="transmembrane region" description="Helical" evidence="5">
    <location>
        <begin position="206"/>
        <end position="225"/>
    </location>
</feature>
<evidence type="ECO:0000259" key="6">
    <source>
        <dbReference type="Pfam" id="PF06813"/>
    </source>
</evidence>
<evidence type="ECO:0000313" key="8">
    <source>
        <dbReference type="EMBL" id="KAK6919832.1"/>
    </source>
</evidence>
<evidence type="ECO:0000256" key="2">
    <source>
        <dbReference type="ARBA" id="ARBA00022692"/>
    </source>
</evidence>
<dbReference type="InterPro" id="IPR010658">
    <property type="entry name" value="Nodulin-like"/>
</dbReference>
<feature type="transmembrane region" description="Helical" evidence="5">
    <location>
        <begin position="330"/>
        <end position="347"/>
    </location>
</feature>
<evidence type="ECO:0000313" key="9">
    <source>
        <dbReference type="Proteomes" id="UP001370490"/>
    </source>
</evidence>
<feature type="transmembrane region" description="Helical" evidence="5">
    <location>
        <begin position="461"/>
        <end position="480"/>
    </location>
</feature>
<feature type="transmembrane region" description="Helical" evidence="5">
    <location>
        <begin position="67"/>
        <end position="92"/>
    </location>
</feature>
<feature type="domain" description="NFD4 C-terminal" evidence="7">
    <location>
        <begin position="317"/>
        <end position="533"/>
    </location>
</feature>
<keyword evidence="9" id="KW-1185">Reference proteome</keyword>
<proteinExistence type="predicted"/>
<evidence type="ECO:0000256" key="3">
    <source>
        <dbReference type="ARBA" id="ARBA00022989"/>
    </source>
</evidence>
<keyword evidence="3 5" id="KW-1133">Transmembrane helix</keyword>
<feature type="domain" description="Nodulin-like" evidence="6">
    <location>
        <begin position="8"/>
        <end position="253"/>
    </location>
</feature>
<dbReference type="PANTHER" id="PTHR21576:SF134">
    <property type="entry name" value="NODULIN-LIKE DOMAIN-CONTAINING PROTEIN"/>
    <property type="match status" value="1"/>
</dbReference>
<dbReference type="SUPFAM" id="SSF103473">
    <property type="entry name" value="MFS general substrate transporter"/>
    <property type="match status" value="2"/>
</dbReference>
<feature type="transmembrane region" description="Helical" evidence="5">
    <location>
        <begin position="367"/>
        <end position="385"/>
    </location>
</feature>
<dbReference type="Pfam" id="PF23262">
    <property type="entry name" value="NFD4_C"/>
    <property type="match status" value="1"/>
</dbReference>
<dbReference type="InterPro" id="IPR056555">
    <property type="entry name" value="NFD4_C"/>
</dbReference>
<keyword evidence="2 5" id="KW-0812">Transmembrane</keyword>
<gene>
    <name evidence="8" type="ORF">RJ641_015736</name>
</gene>
<dbReference type="Pfam" id="PF06813">
    <property type="entry name" value="Nodulin-like"/>
    <property type="match status" value="1"/>
</dbReference>
<dbReference type="InterPro" id="IPR036259">
    <property type="entry name" value="MFS_trans_sf"/>
</dbReference>
<accession>A0AAN8Z0H7</accession>
<dbReference type="PANTHER" id="PTHR21576">
    <property type="entry name" value="UNCHARACTERIZED NODULIN-LIKE PROTEIN"/>
    <property type="match status" value="1"/>
</dbReference>
<feature type="transmembrane region" description="Helical" evidence="5">
    <location>
        <begin position="139"/>
        <end position="160"/>
    </location>
</feature>
<name>A0AAN8Z0H7_9MAGN</name>
<comment type="subcellular location">
    <subcellularLocation>
        <location evidence="1">Membrane</location>
        <topology evidence="1">Multi-pass membrane protein</topology>
    </subcellularLocation>
</comment>
<dbReference type="AlphaFoldDB" id="A0AAN8Z0H7"/>
<feature type="transmembrane region" description="Helical" evidence="5">
    <location>
        <begin position="104"/>
        <end position="127"/>
    </location>
</feature>
<feature type="transmembrane region" description="Helical" evidence="5">
    <location>
        <begin position="509"/>
        <end position="527"/>
    </location>
</feature>
<evidence type="ECO:0000256" key="1">
    <source>
        <dbReference type="ARBA" id="ARBA00004141"/>
    </source>
</evidence>
<dbReference type="EMBL" id="JBAMMX010000021">
    <property type="protein sequence ID" value="KAK6919832.1"/>
    <property type="molecule type" value="Genomic_DNA"/>
</dbReference>
<reference evidence="8 9" key="1">
    <citation type="submission" date="2023-12" db="EMBL/GenBank/DDBJ databases">
        <title>A high-quality genome assembly for Dillenia turbinata (Dilleniales).</title>
        <authorList>
            <person name="Chanderbali A."/>
        </authorList>
    </citation>
    <scope>NUCLEOTIDE SEQUENCE [LARGE SCALE GENOMIC DNA]</scope>
    <source>
        <strain evidence="8">LSX21</strain>
        <tissue evidence="8">Leaf</tissue>
    </source>
</reference>
<dbReference type="Proteomes" id="UP001370490">
    <property type="component" value="Unassembled WGS sequence"/>
</dbReference>
<keyword evidence="4 5" id="KW-0472">Membrane</keyword>
<dbReference type="Gene3D" id="1.20.1250.20">
    <property type="entry name" value="MFS general substrate transporter like domains"/>
    <property type="match status" value="1"/>
</dbReference>
<protein>
    <submittedName>
        <fullName evidence="8">Nodulin-like</fullName>
    </submittedName>
</protein>